<dbReference type="InterPro" id="IPR050131">
    <property type="entry name" value="Peptidase_S8_subtilisin-like"/>
</dbReference>
<evidence type="ECO:0000256" key="4">
    <source>
        <dbReference type="ARBA" id="ARBA00022825"/>
    </source>
</evidence>
<keyword evidence="2 5" id="KW-0645">Protease</keyword>
<comment type="similarity">
    <text evidence="1 5">Belongs to the peptidase S8 family.</text>
</comment>
<keyword evidence="4 5" id="KW-0720">Serine protease</keyword>
<keyword evidence="3 5" id="KW-0378">Hydrolase</keyword>
<dbReference type="PROSITE" id="PS00136">
    <property type="entry name" value="SUBTILASE_ASP"/>
    <property type="match status" value="1"/>
</dbReference>
<dbReference type="PROSITE" id="PS51892">
    <property type="entry name" value="SUBTILASE"/>
    <property type="match status" value="1"/>
</dbReference>
<evidence type="ECO:0000256" key="3">
    <source>
        <dbReference type="ARBA" id="ARBA00022801"/>
    </source>
</evidence>
<dbReference type="PANTHER" id="PTHR43806:SF11">
    <property type="entry name" value="CEREVISIN-RELATED"/>
    <property type="match status" value="1"/>
</dbReference>
<protein>
    <submittedName>
        <fullName evidence="7">S8/S53 family peptidase</fullName>
    </submittedName>
</protein>
<dbReference type="EMBL" id="BAAAHQ010000001">
    <property type="protein sequence ID" value="GAA0911806.1"/>
    <property type="molecule type" value="Genomic_DNA"/>
</dbReference>
<evidence type="ECO:0000256" key="5">
    <source>
        <dbReference type="PROSITE-ProRule" id="PRU01240"/>
    </source>
</evidence>
<name>A0ABP3Z3G0_9ACTN</name>
<dbReference type="Pfam" id="PF00082">
    <property type="entry name" value="Peptidase_S8"/>
    <property type="match status" value="1"/>
</dbReference>
<sequence>MSAAARWTQAVAEADGVCAIRLSPGVDPCELATELRERGHRASPNHVFTGQPLFFGGPASRPFPAGPVPYRGGHARSPVTVGLLDTGVAEHPWWKDSEWYAEQSGDGDDAARGHQAGHGTFIAGLLVRHAPGVSVRAVRVLDGEGVGDEAGIARALHRLRERPVQVLNLSFGGHTFDDGPPMMLADALGALKDRAGTAVVACAGNTAGSRPVWPAALPSVVGVGALDAAQERRAAFSAHGPWVDACARGEWLESSFPVRGDFAGYATWSGTSFAAALVAAAVADRAKDLPVEEAVRQVLSGDRQIPDLGVVVPASL</sequence>
<evidence type="ECO:0000256" key="2">
    <source>
        <dbReference type="ARBA" id="ARBA00022670"/>
    </source>
</evidence>
<dbReference type="PANTHER" id="PTHR43806">
    <property type="entry name" value="PEPTIDASE S8"/>
    <property type="match status" value="1"/>
</dbReference>
<gene>
    <name evidence="7" type="ORF">GCM10009560_01480</name>
</gene>
<evidence type="ECO:0000313" key="7">
    <source>
        <dbReference type="EMBL" id="GAA0911806.1"/>
    </source>
</evidence>
<dbReference type="Gene3D" id="3.40.50.200">
    <property type="entry name" value="Peptidase S8/S53 domain"/>
    <property type="match status" value="1"/>
</dbReference>
<accession>A0ABP3Z3G0</accession>
<dbReference type="InterPro" id="IPR036852">
    <property type="entry name" value="Peptidase_S8/S53_dom_sf"/>
</dbReference>
<evidence type="ECO:0000256" key="1">
    <source>
        <dbReference type="ARBA" id="ARBA00011073"/>
    </source>
</evidence>
<dbReference type="SUPFAM" id="SSF52743">
    <property type="entry name" value="Subtilisin-like"/>
    <property type="match status" value="1"/>
</dbReference>
<keyword evidence="8" id="KW-1185">Reference proteome</keyword>
<reference evidence="8" key="1">
    <citation type="journal article" date="2019" name="Int. J. Syst. Evol. Microbiol.">
        <title>The Global Catalogue of Microorganisms (GCM) 10K type strain sequencing project: providing services to taxonomists for standard genome sequencing and annotation.</title>
        <authorList>
            <consortium name="The Broad Institute Genomics Platform"/>
            <consortium name="The Broad Institute Genome Sequencing Center for Infectious Disease"/>
            <person name="Wu L."/>
            <person name="Ma J."/>
        </authorList>
    </citation>
    <scope>NUCLEOTIDE SEQUENCE [LARGE SCALE GENOMIC DNA]</scope>
    <source>
        <strain evidence="8">JCM 11136</strain>
    </source>
</reference>
<feature type="active site" description="Charge relay system" evidence="5">
    <location>
        <position position="118"/>
    </location>
</feature>
<comment type="caution">
    <text evidence="7">The sequence shown here is derived from an EMBL/GenBank/DDBJ whole genome shotgun (WGS) entry which is preliminary data.</text>
</comment>
<dbReference type="Proteomes" id="UP001501578">
    <property type="component" value="Unassembled WGS sequence"/>
</dbReference>
<dbReference type="InterPro" id="IPR023827">
    <property type="entry name" value="Peptidase_S8_Asp-AS"/>
</dbReference>
<evidence type="ECO:0000313" key="8">
    <source>
        <dbReference type="Proteomes" id="UP001501578"/>
    </source>
</evidence>
<feature type="active site" description="Charge relay system" evidence="5">
    <location>
        <position position="272"/>
    </location>
</feature>
<organism evidence="7 8">
    <name type="scientific">Nonomuraea longicatena</name>
    <dbReference type="NCBI Taxonomy" id="83682"/>
    <lineage>
        <taxon>Bacteria</taxon>
        <taxon>Bacillati</taxon>
        <taxon>Actinomycetota</taxon>
        <taxon>Actinomycetes</taxon>
        <taxon>Streptosporangiales</taxon>
        <taxon>Streptosporangiaceae</taxon>
        <taxon>Nonomuraea</taxon>
    </lineage>
</organism>
<dbReference type="InterPro" id="IPR000209">
    <property type="entry name" value="Peptidase_S8/S53_dom"/>
</dbReference>
<feature type="domain" description="Peptidase S8/S53" evidence="6">
    <location>
        <begin position="79"/>
        <end position="283"/>
    </location>
</feature>
<proteinExistence type="inferred from homology"/>
<evidence type="ECO:0000259" key="6">
    <source>
        <dbReference type="Pfam" id="PF00082"/>
    </source>
</evidence>
<feature type="active site" description="Charge relay system" evidence="5">
    <location>
        <position position="85"/>
    </location>
</feature>
<dbReference type="CDD" id="cd00306">
    <property type="entry name" value="Peptidases_S8_S53"/>
    <property type="match status" value="1"/>
</dbReference>